<proteinExistence type="predicted"/>
<reference evidence="1 2" key="1">
    <citation type="journal article" date="2021" name="BMC Genomics">
        <title>Datura genome reveals duplications of psychoactive alkaloid biosynthetic genes and high mutation rate following tissue culture.</title>
        <authorList>
            <person name="Rajewski A."/>
            <person name="Carter-House D."/>
            <person name="Stajich J."/>
            <person name="Litt A."/>
        </authorList>
    </citation>
    <scope>NUCLEOTIDE SEQUENCE [LARGE SCALE GENOMIC DNA]</scope>
    <source>
        <strain evidence="1">AR-01</strain>
    </source>
</reference>
<evidence type="ECO:0000313" key="1">
    <source>
        <dbReference type="EMBL" id="MCD7463541.1"/>
    </source>
</evidence>
<comment type="caution">
    <text evidence="1">The sequence shown here is derived from an EMBL/GenBank/DDBJ whole genome shotgun (WGS) entry which is preliminary data.</text>
</comment>
<evidence type="ECO:0000313" key="2">
    <source>
        <dbReference type="Proteomes" id="UP000823775"/>
    </source>
</evidence>
<protein>
    <submittedName>
        <fullName evidence="1">Uncharacterized protein</fullName>
    </submittedName>
</protein>
<name>A0ABS8SWX7_DATST</name>
<accession>A0ABS8SWX7</accession>
<feature type="non-terminal residue" evidence="1">
    <location>
        <position position="1"/>
    </location>
</feature>
<dbReference type="EMBL" id="JACEIK010000895">
    <property type="protein sequence ID" value="MCD7463541.1"/>
    <property type="molecule type" value="Genomic_DNA"/>
</dbReference>
<organism evidence="1 2">
    <name type="scientific">Datura stramonium</name>
    <name type="common">Jimsonweed</name>
    <name type="synonym">Common thornapple</name>
    <dbReference type="NCBI Taxonomy" id="4076"/>
    <lineage>
        <taxon>Eukaryota</taxon>
        <taxon>Viridiplantae</taxon>
        <taxon>Streptophyta</taxon>
        <taxon>Embryophyta</taxon>
        <taxon>Tracheophyta</taxon>
        <taxon>Spermatophyta</taxon>
        <taxon>Magnoliopsida</taxon>
        <taxon>eudicotyledons</taxon>
        <taxon>Gunneridae</taxon>
        <taxon>Pentapetalae</taxon>
        <taxon>asterids</taxon>
        <taxon>lamiids</taxon>
        <taxon>Solanales</taxon>
        <taxon>Solanaceae</taxon>
        <taxon>Solanoideae</taxon>
        <taxon>Datureae</taxon>
        <taxon>Datura</taxon>
    </lineage>
</organism>
<sequence length="91" mass="10199">LEQQVGQILATLDQRQKGTLPSDTVSTLRMRVIVCDHNPNRVDVFFQETAKEFLSITIEKGKAKKNHAVHMLARHVALLVHVPARHIGQPA</sequence>
<dbReference type="Proteomes" id="UP000823775">
    <property type="component" value="Unassembled WGS sequence"/>
</dbReference>
<gene>
    <name evidence="1" type="ORF">HAX54_050830</name>
</gene>
<keyword evidence="2" id="KW-1185">Reference proteome</keyword>